<dbReference type="Gene3D" id="1.20.1260.10">
    <property type="match status" value="1"/>
</dbReference>
<dbReference type="Pfam" id="PF03713">
    <property type="entry name" value="DUF305"/>
    <property type="match status" value="1"/>
</dbReference>
<gene>
    <name evidence="2" type="ORF">GCM10017567_18300</name>
</gene>
<dbReference type="EMBL" id="BNAW01000005">
    <property type="protein sequence ID" value="GHG03148.1"/>
    <property type="molecule type" value="Genomic_DNA"/>
</dbReference>
<reference evidence="3" key="1">
    <citation type="journal article" date="2019" name="Int. J. Syst. Evol. Microbiol.">
        <title>The Global Catalogue of Microorganisms (GCM) 10K type strain sequencing project: providing services to taxonomists for standard genome sequencing and annotation.</title>
        <authorList>
            <consortium name="The Broad Institute Genomics Platform"/>
            <consortium name="The Broad Institute Genome Sequencing Center for Infectious Disease"/>
            <person name="Wu L."/>
            <person name="Ma J."/>
        </authorList>
    </citation>
    <scope>NUCLEOTIDE SEQUENCE [LARGE SCALE GENOMIC DNA]</scope>
    <source>
        <strain evidence="3">CGMCC 4.7680</strain>
    </source>
</reference>
<dbReference type="PROSITE" id="PS51257">
    <property type="entry name" value="PROKAR_LIPOPROTEIN"/>
    <property type="match status" value="1"/>
</dbReference>
<name>A0ABQ3K473_9PSEU</name>
<dbReference type="InterPro" id="IPR012347">
    <property type="entry name" value="Ferritin-like"/>
</dbReference>
<organism evidence="2 3">
    <name type="scientific">Amycolatopsis bullii</name>
    <dbReference type="NCBI Taxonomy" id="941987"/>
    <lineage>
        <taxon>Bacteria</taxon>
        <taxon>Bacillati</taxon>
        <taxon>Actinomycetota</taxon>
        <taxon>Actinomycetes</taxon>
        <taxon>Pseudonocardiales</taxon>
        <taxon>Pseudonocardiaceae</taxon>
        <taxon>Amycolatopsis</taxon>
    </lineage>
</organism>
<evidence type="ECO:0000313" key="2">
    <source>
        <dbReference type="EMBL" id="GHG03148.1"/>
    </source>
</evidence>
<evidence type="ECO:0000313" key="3">
    <source>
        <dbReference type="Proteomes" id="UP000649955"/>
    </source>
</evidence>
<proteinExistence type="predicted"/>
<comment type="caution">
    <text evidence="2">The sequence shown here is derived from an EMBL/GenBank/DDBJ whole genome shotgun (WGS) entry which is preliminary data.</text>
</comment>
<dbReference type="Proteomes" id="UP000649955">
    <property type="component" value="Unassembled WGS sequence"/>
</dbReference>
<accession>A0ABQ3K473</accession>
<feature type="domain" description="DUF305" evidence="1">
    <location>
        <begin position="57"/>
        <end position="177"/>
    </location>
</feature>
<protein>
    <recommendedName>
        <fullName evidence="1">DUF305 domain-containing protein</fullName>
    </recommendedName>
</protein>
<dbReference type="InterPro" id="IPR005183">
    <property type="entry name" value="DUF305_CopM-like"/>
</dbReference>
<sequence>MRIVRGLSIMVMVFVGGCATGTHSHSGNPSANASSPAAASSFTTTDRAWIEISIAMDEQLVLMLGLVDSRTGTAAVRDLGKEADASTKAELLDLRRLHDQAGLPAENPHKGMEMPGMVSSDQVAQAGALREADFDSYFKKCLRDHLEQKERLALGEKSSGKEAQTVSLAARVLQEQGRLSALVE</sequence>
<keyword evidence="3" id="KW-1185">Reference proteome</keyword>
<evidence type="ECO:0000259" key="1">
    <source>
        <dbReference type="Pfam" id="PF03713"/>
    </source>
</evidence>